<dbReference type="PANTHER" id="PTHR30136:SF24">
    <property type="entry name" value="HTH-TYPE TRANSCRIPTIONAL REPRESSOR ALLR"/>
    <property type="match status" value="1"/>
</dbReference>
<dbReference type="SUPFAM" id="SSF55781">
    <property type="entry name" value="GAF domain-like"/>
    <property type="match status" value="2"/>
</dbReference>
<name>A0A3S4C8N1_9MICO</name>
<keyword evidence="2" id="KW-0804">Transcription</keyword>
<organism evidence="5 6">
    <name type="scientific">Labedella populi</name>
    <dbReference type="NCBI Taxonomy" id="2498850"/>
    <lineage>
        <taxon>Bacteria</taxon>
        <taxon>Bacillati</taxon>
        <taxon>Actinomycetota</taxon>
        <taxon>Actinomycetes</taxon>
        <taxon>Micrococcales</taxon>
        <taxon>Microbacteriaceae</taxon>
        <taxon>Labedella</taxon>
    </lineage>
</organism>
<dbReference type="InterPro" id="IPR014757">
    <property type="entry name" value="Tscrpt_reg_IclR_C"/>
</dbReference>
<evidence type="ECO:0000313" key="6">
    <source>
        <dbReference type="Proteomes" id="UP000288603"/>
    </source>
</evidence>
<dbReference type="EMBL" id="RZNC01000002">
    <property type="protein sequence ID" value="RWZ64582.1"/>
    <property type="molecule type" value="Genomic_DNA"/>
</dbReference>
<dbReference type="Gene3D" id="3.30.450.40">
    <property type="match status" value="1"/>
</dbReference>
<dbReference type="InterPro" id="IPR036388">
    <property type="entry name" value="WH-like_DNA-bd_sf"/>
</dbReference>
<reference evidence="5 6" key="1">
    <citation type="submission" date="2018-12" db="EMBL/GenBank/DDBJ databases">
        <authorList>
            <person name="Li F."/>
        </authorList>
    </citation>
    <scope>NUCLEOTIDE SEQUENCE [LARGE SCALE GENOMIC DNA]</scope>
    <source>
        <strain evidence="5 6">8H24J-4-2</strain>
    </source>
</reference>
<feature type="region of interest" description="Disordered" evidence="3">
    <location>
        <begin position="249"/>
        <end position="270"/>
    </location>
</feature>
<comment type="caution">
    <text evidence="5">The sequence shown here is derived from an EMBL/GenBank/DDBJ whole genome shotgun (WGS) entry which is preliminary data.</text>
</comment>
<dbReference type="InterPro" id="IPR029016">
    <property type="entry name" value="GAF-like_dom_sf"/>
</dbReference>
<dbReference type="Gene3D" id="1.10.10.10">
    <property type="entry name" value="Winged helix-like DNA-binding domain superfamily/Winged helix DNA-binding domain"/>
    <property type="match status" value="1"/>
</dbReference>
<evidence type="ECO:0000256" key="1">
    <source>
        <dbReference type="ARBA" id="ARBA00023015"/>
    </source>
</evidence>
<dbReference type="PROSITE" id="PS51078">
    <property type="entry name" value="ICLR_ED"/>
    <property type="match status" value="1"/>
</dbReference>
<evidence type="ECO:0000259" key="4">
    <source>
        <dbReference type="PROSITE" id="PS51078"/>
    </source>
</evidence>
<dbReference type="PANTHER" id="PTHR30136">
    <property type="entry name" value="HELIX-TURN-HELIX TRANSCRIPTIONAL REGULATOR, ICLR FAMILY"/>
    <property type="match status" value="1"/>
</dbReference>
<evidence type="ECO:0000313" key="5">
    <source>
        <dbReference type="EMBL" id="RWZ64582.1"/>
    </source>
</evidence>
<dbReference type="GO" id="GO:0003700">
    <property type="term" value="F:DNA-binding transcription factor activity"/>
    <property type="evidence" value="ECO:0007669"/>
    <property type="project" value="TreeGrafter"/>
</dbReference>
<feature type="domain" description="IclR-ED" evidence="4">
    <location>
        <begin position="328"/>
        <end position="508"/>
    </location>
</feature>
<sequence length="508" mass="52485">MPGCYSARHVQFVVPRIAGSPSAEEVDAMTARVEAGLRAVRIVAERTDPTAPIGSGAIARSLGVSPSSASRLCAELVGLRLLEEGGAYGSFRLGPAAVRLSGRSAAPVAHAVRYALTIAAQYTGETACLAARSGEHMHIVATVGSEWTLHAPADLGERITEGSAIARAGRTADVSRGETTDASDSTGRIVESTAGKCIEVATAVLGPDGEGIAVVAIRLPVNRSRGGVPRARRAVEAARRRIEAVLADASAAGGPAADPDPGSGTSDSAERTTALEATVRVLQHLAATPDSVTGVARGTGIRADRVVRLLDSCARAGVVESWAGRGAWALTWGVHGWHRAATGPTLTTRGRQYVARAAADTGTYGFITILRGIRSFTVVEELGDPDGGLVMMPWLGRPHPIIGSDGGPTLVMDFAPDDLARLLGKRHARHEFDALLSRMETVARDGVISIESIEEAGLLSVSAPIRDASGLVVGAACLTCGADAVGPDRRGLEEATLRLAADLSRLLG</sequence>
<keyword evidence="6" id="KW-1185">Reference proteome</keyword>
<dbReference type="AlphaFoldDB" id="A0A3S4C8N1"/>
<dbReference type="InterPro" id="IPR050707">
    <property type="entry name" value="HTH_MetabolicPath_Reg"/>
</dbReference>
<evidence type="ECO:0000256" key="2">
    <source>
        <dbReference type="ARBA" id="ARBA00023163"/>
    </source>
</evidence>
<gene>
    <name evidence="5" type="ORF">ELQ92_07465</name>
</gene>
<proteinExistence type="predicted"/>
<dbReference type="GO" id="GO:0045892">
    <property type="term" value="P:negative regulation of DNA-templated transcription"/>
    <property type="evidence" value="ECO:0007669"/>
    <property type="project" value="TreeGrafter"/>
</dbReference>
<keyword evidence="1" id="KW-0805">Transcription regulation</keyword>
<evidence type="ECO:0000256" key="3">
    <source>
        <dbReference type="SAM" id="MobiDB-lite"/>
    </source>
</evidence>
<dbReference type="Proteomes" id="UP000288603">
    <property type="component" value="Unassembled WGS sequence"/>
</dbReference>
<feature type="compositionally biased region" description="Low complexity" evidence="3">
    <location>
        <begin position="249"/>
        <end position="264"/>
    </location>
</feature>
<accession>A0A3S4C8N1</accession>
<dbReference type="OrthoDB" id="5065611at2"/>
<dbReference type="GO" id="GO:0003677">
    <property type="term" value="F:DNA binding"/>
    <property type="evidence" value="ECO:0007669"/>
    <property type="project" value="TreeGrafter"/>
</dbReference>
<protein>
    <recommendedName>
        <fullName evidence="4">IclR-ED domain-containing protein</fullName>
    </recommendedName>
</protein>